<reference evidence="5" key="1">
    <citation type="submission" date="2021-05" db="EMBL/GenBank/DDBJ databases">
        <title>The genome of the haptophyte Pavlova lutheri (Diacronema luteri, Pavlovales) - a model for lipid biosynthesis in eukaryotic algae.</title>
        <authorList>
            <person name="Hulatt C.J."/>
            <person name="Posewitz M.C."/>
        </authorList>
    </citation>
    <scope>NUCLEOTIDE SEQUENCE</scope>
    <source>
        <strain evidence="5">NIVA-4/92</strain>
    </source>
</reference>
<dbReference type="GO" id="GO:0005829">
    <property type="term" value="C:cytosol"/>
    <property type="evidence" value="ECO:0007669"/>
    <property type="project" value="TreeGrafter"/>
</dbReference>
<evidence type="ECO:0000256" key="3">
    <source>
        <dbReference type="ARBA" id="ARBA00022737"/>
    </source>
</evidence>
<dbReference type="GO" id="GO:0005634">
    <property type="term" value="C:nucleus"/>
    <property type="evidence" value="ECO:0007669"/>
    <property type="project" value="TreeGrafter"/>
</dbReference>
<dbReference type="SMART" id="SM00368">
    <property type="entry name" value="LRR_RI"/>
    <property type="match status" value="7"/>
</dbReference>
<keyword evidence="2" id="KW-0433">Leucine-rich repeat</keyword>
<keyword evidence="1" id="KW-0343">GTPase activation</keyword>
<dbReference type="OMA" id="CEEPGRN"/>
<dbReference type="SUPFAM" id="SSF52047">
    <property type="entry name" value="RNI-like"/>
    <property type="match status" value="1"/>
</dbReference>
<proteinExistence type="predicted"/>
<comment type="caution">
    <text evidence="5">The sequence shown here is derived from an EMBL/GenBank/DDBJ whole genome shotgun (WGS) entry which is preliminary data.</text>
</comment>
<gene>
    <name evidence="5" type="ORF">KFE25_010513</name>
</gene>
<dbReference type="Pfam" id="PF13516">
    <property type="entry name" value="LRR_6"/>
    <property type="match status" value="5"/>
</dbReference>
<accession>A0A8J5X9H0</accession>
<dbReference type="PANTHER" id="PTHR24113:SF12">
    <property type="entry name" value="RAN GTPASE-ACTIVATING PROTEIN 1"/>
    <property type="match status" value="1"/>
</dbReference>
<name>A0A8J5X9H0_DIALT</name>
<sequence>MSTAEFPTQTQQHDNVARKSSVALPLTLSSVPAGVDADVHARRQSVLGAVRYRTASVVGPSDDDPQPPFALHDAAARRSSVAAFAPPGLVPIGAGVDAALRRQSVLDGVRHPTASAVADDALSAQCEEPGRNAPEPASSAHAEGREPTVAPAANSVATCALAERALESLARLKGLGSAREMNDTLTKLNLDSVAISPVEVAALALLMRTTSALTTLALGFAALGDAGAEQIARALRINATLRCLFLRGNAIGDDGATALTAALGGSTAPLEVLELGGNVITDRGAAAFGRALGAVDRPCLLAKLELCNNRIGNEGARALCKGLVTNRALNKLNLYRNHIGDAGGLALGEMLAANTALAELHLWVNEIGDTGAIAIAAGVAVNGALRTLWLESNLFGGRAMRALLEAWEAPQPGDGGRPLRARSGLRVS</sequence>
<evidence type="ECO:0000313" key="5">
    <source>
        <dbReference type="EMBL" id="KAG8461326.1"/>
    </source>
</evidence>
<dbReference type="Proteomes" id="UP000751190">
    <property type="component" value="Unassembled WGS sequence"/>
</dbReference>
<dbReference type="Gene3D" id="3.80.10.10">
    <property type="entry name" value="Ribonuclease Inhibitor"/>
    <property type="match status" value="2"/>
</dbReference>
<evidence type="ECO:0000256" key="2">
    <source>
        <dbReference type="ARBA" id="ARBA00022614"/>
    </source>
</evidence>
<evidence type="ECO:0000256" key="1">
    <source>
        <dbReference type="ARBA" id="ARBA00022468"/>
    </source>
</evidence>
<dbReference type="EMBL" id="JAGTXO010000026">
    <property type="protein sequence ID" value="KAG8461326.1"/>
    <property type="molecule type" value="Genomic_DNA"/>
</dbReference>
<keyword evidence="3" id="KW-0677">Repeat</keyword>
<dbReference type="GO" id="GO:0005096">
    <property type="term" value="F:GTPase activator activity"/>
    <property type="evidence" value="ECO:0007669"/>
    <property type="project" value="UniProtKB-KW"/>
</dbReference>
<feature type="region of interest" description="Disordered" evidence="4">
    <location>
        <begin position="126"/>
        <end position="149"/>
    </location>
</feature>
<organism evidence="5 6">
    <name type="scientific">Diacronema lutheri</name>
    <name type="common">Unicellular marine alga</name>
    <name type="synonym">Monochrysis lutheri</name>
    <dbReference type="NCBI Taxonomy" id="2081491"/>
    <lineage>
        <taxon>Eukaryota</taxon>
        <taxon>Haptista</taxon>
        <taxon>Haptophyta</taxon>
        <taxon>Pavlovophyceae</taxon>
        <taxon>Pavlovales</taxon>
        <taxon>Pavlovaceae</taxon>
        <taxon>Diacronema</taxon>
    </lineage>
</organism>
<dbReference type="InterPro" id="IPR032675">
    <property type="entry name" value="LRR_dom_sf"/>
</dbReference>
<protein>
    <submittedName>
        <fullName evidence="5">Uncharacterized protein</fullName>
    </submittedName>
</protein>
<evidence type="ECO:0000256" key="4">
    <source>
        <dbReference type="SAM" id="MobiDB-lite"/>
    </source>
</evidence>
<evidence type="ECO:0000313" key="6">
    <source>
        <dbReference type="Proteomes" id="UP000751190"/>
    </source>
</evidence>
<dbReference type="InterPro" id="IPR027038">
    <property type="entry name" value="RanGap"/>
</dbReference>
<dbReference type="PANTHER" id="PTHR24113">
    <property type="entry name" value="RAN GTPASE-ACTIVATING PROTEIN 1"/>
    <property type="match status" value="1"/>
</dbReference>
<dbReference type="GO" id="GO:0031267">
    <property type="term" value="F:small GTPase binding"/>
    <property type="evidence" value="ECO:0007669"/>
    <property type="project" value="TreeGrafter"/>
</dbReference>
<dbReference type="InterPro" id="IPR001611">
    <property type="entry name" value="Leu-rich_rpt"/>
</dbReference>
<keyword evidence="6" id="KW-1185">Reference proteome</keyword>
<dbReference type="AlphaFoldDB" id="A0A8J5X9H0"/>
<dbReference type="GO" id="GO:0006913">
    <property type="term" value="P:nucleocytoplasmic transport"/>
    <property type="evidence" value="ECO:0007669"/>
    <property type="project" value="TreeGrafter"/>
</dbReference>
<dbReference type="GO" id="GO:0048471">
    <property type="term" value="C:perinuclear region of cytoplasm"/>
    <property type="evidence" value="ECO:0007669"/>
    <property type="project" value="TreeGrafter"/>
</dbReference>